<organism evidence="3 4">
    <name type="scientific">Corynebacterium glaucum</name>
    <dbReference type="NCBI Taxonomy" id="187491"/>
    <lineage>
        <taxon>Bacteria</taxon>
        <taxon>Bacillati</taxon>
        <taxon>Actinomycetota</taxon>
        <taxon>Actinomycetes</taxon>
        <taxon>Mycobacteriales</taxon>
        <taxon>Corynebacteriaceae</taxon>
        <taxon>Corynebacterium</taxon>
    </lineage>
</organism>
<evidence type="ECO:0000313" key="4">
    <source>
        <dbReference type="Proteomes" id="UP000217209"/>
    </source>
</evidence>
<dbReference type="CDD" id="cd05289">
    <property type="entry name" value="MDR_like_2"/>
    <property type="match status" value="1"/>
</dbReference>
<dbReference type="GO" id="GO:0016491">
    <property type="term" value="F:oxidoreductase activity"/>
    <property type="evidence" value="ECO:0007669"/>
    <property type="project" value="UniProtKB-KW"/>
</dbReference>
<keyword evidence="4" id="KW-1185">Reference proteome</keyword>
<dbReference type="Proteomes" id="UP000217209">
    <property type="component" value="Chromosome"/>
</dbReference>
<dbReference type="SUPFAM" id="SSF50129">
    <property type="entry name" value="GroES-like"/>
    <property type="match status" value="1"/>
</dbReference>
<dbReference type="AlphaFoldDB" id="A0A1Q2HU80"/>
<dbReference type="EMBL" id="CP019688">
    <property type="protein sequence ID" value="AQQ14393.1"/>
    <property type="molecule type" value="Genomic_DNA"/>
</dbReference>
<dbReference type="PANTHER" id="PTHR11695:SF294">
    <property type="entry name" value="RETICULON-4-INTERACTING PROTEIN 1, MITOCHONDRIAL"/>
    <property type="match status" value="1"/>
</dbReference>
<evidence type="ECO:0000313" key="3">
    <source>
        <dbReference type="EMBL" id="AQQ14393.1"/>
    </source>
</evidence>
<dbReference type="SMART" id="SM00829">
    <property type="entry name" value="PKS_ER"/>
    <property type="match status" value="1"/>
</dbReference>
<dbReference type="InterPro" id="IPR020843">
    <property type="entry name" value="ER"/>
</dbReference>
<keyword evidence="1" id="KW-0560">Oxidoreductase</keyword>
<dbReference type="InterPro" id="IPR013154">
    <property type="entry name" value="ADH-like_N"/>
</dbReference>
<dbReference type="InterPro" id="IPR050700">
    <property type="entry name" value="YIM1/Zinc_Alcohol_DH_Fams"/>
</dbReference>
<dbReference type="Pfam" id="PF13602">
    <property type="entry name" value="ADH_zinc_N_2"/>
    <property type="match status" value="1"/>
</dbReference>
<proteinExistence type="predicted"/>
<dbReference type="InterPro" id="IPR002364">
    <property type="entry name" value="Quin_OxRdtase/zeta-crystal_CS"/>
</dbReference>
<dbReference type="InterPro" id="IPR011032">
    <property type="entry name" value="GroES-like_sf"/>
</dbReference>
<reference evidence="3 4" key="1">
    <citation type="submission" date="2016-12" db="EMBL/GenBank/DDBJ databases">
        <authorList>
            <person name="Song W.-J."/>
            <person name="Kurnit D.M."/>
        </authorList>
    </citation>
    <scope>NUCLEOTIDE SEQUENCE [LARGE SCALE GENOMIC DNA]</scope>
    <source>
        <strain evidence="3 4">DSM 30827</strain>
    </source>
</reference>
<dbReference type="PANTHER" id="PTHR11695">
    <property type="entry name" value="ALCOHOL DEHYDROGENASE RELATED"/>
    <property type="match status" value="1"/>
</dbReference>
<dbReference type="Gene3D" id="3.90.180.10">
    <property type="entry name" value="Medium-chain alcohol dehydrogenases, catalytic domain"/>
    <property type="match status" value="1"/>
</dbReference>
<evidence type="ECO:0000256" key="1">
    <source>
        <dbReference type="ARBA" id="ARBA00023002"/>
    </source>
</evidence>
<protein>
    <submittedName>
        <fullName evidence="3">Zinc-type alcohol dehydrogenase-like protein</fullName>
    </submittedName>
</protein>
<dbReference type="RefSeq" id="WP_095659243.1">
    <property type="nucleotide sequence ID" value="NZ_CP019688.1"/>
</dbReference>
<feature type="domain" description="Enoyl reductase (ER)" evidence="2">
    <location>
        <begin position="10"/>
        <end position="337"/>
    </location>
</feature>
<dbReference type="Pfam" id="PF08240">
    <property type="entry name" value="ADH_N"/>
    <property type="match status" value="1"/>
</dbReference>
<dbReference type="Gene3D" id="3.40.50.720">
    <property type="entry name" value="NAD(P)-binding Rossmann-like Domain"/>
    <property type="match status" value="1"/>
</dbReference>
<name>A0A1Q2HU80_9CORY</name>
<dbReference type="SUPFAM" id="SSF51735">
    <property type="entry name" value="NAD(P)-binding Rossmann-fold domains"/>
    <property type="match status" value="1"/>
</dbReference>
<evidence type="ECO:0000259" key="2">
    <source>
        <dbReference type="SMART" id="SM00829"/>
    </source>
</evidence>
<dbReference type="InterPro" id="IPR036291">
    <property type="entry name" value="NAD(P)-bd_dom_sf"/>
</dbReference>
<sequence>MRALVYESYGGPEVTSLRTVKKPELGAGKVLIRTRAAGLNPVDAMQREGTFKMIDPYEFPKIGGNEVSGIVEAVGPGVHAFAPGDQVIAKVDVNKLGAFAELVVVPARWTAKAPESIELVDAAGLPLVGLTAQQALGPEHLDLQPNERLLITGASGGVGLIAIQLAKLAGAHVTVTASKESEELVRRMGADELIDYKSQSVTEAVENSGKRFDKVFDLVGDDLPELFSVVRNGGEVVSLVGPPTPGSLTEVAQPNRTLLAAIAERVFSFKARGQAAKTGVKFEFFLMHPDGPGLTELVRLIDEGELEVIVDSRYPLEEYADAFERLESRRSKGKVLLEF</sequence>
<dbReference type="PROSITE" id="PS01162">
    <property type="entry name" value="QOR_ZETA_CRYSTAL"/>
    <property type="match status" value="1"/>
</dbReference>
<accession>A0A1Q2HU80</accession>
<dbReference type="GO" id="GO:0008270">
    <property type="term" value="F:zinc ion binding"/>
    <property type="evidence" value="ECO:0007669"/>
    <property type="project" value="InterPro"/>
</dbReference>
<dbReference type="OrthoDB" id="9801186at2"/>
<gene>
    <name evidence="3" type="ORF">CGLAU_02040</name>
</gene>
<dbReference type="KEGG" id="cgv:CGLAU_02040"/>